<dbReference type="EMBL" id="REGN01009227">
    <property type="protein sequence ID" value="RNA01663.1"/>
    <property type="molecule type" value="Genomic_DNA"/>
</dbReference>
<dbReference type="InterPro" id="IPR050951">
    <property type="entry name" value="Retrovirus_Pol_polyprotein"/>
</dbReference>
<feature type="compositionally biased region" description="Basic and acidic residues" evidence="1">
    <location>
        <begin position="242"/>
        <end position="259"/>
    </location>
</feature>
<accession>A0A3M7PRK8</accession>
<name>A0A3M7PRK8_BRAPC</name>
<proteinExistence type="predicted"/>
<reference evidence="2 3" key="1">
    <citation type="journal article" date="2018" name="Sci. Rep.">
        <title>Genomic signatures of local adaptation to the degree of environmental predictability in rotifers.</title>
        <authorList>
            <person name="Franch-Gras L."/>
            <person name="Hahn C."/>
            <person name="Garcia-Roger E.M."/>
            <person name="Carmona M.J."/>
            <person name="Serra M."/>
            <person name="Gomez A."/>
        </authorList>
    </citation>
    <scope>NUCLEOTIDE SEQUENCE [LARGE SCALE GENOMIC DNA]</scope>
    <source>
        <strain evidence="2">HYR1</strain>
    </source>
</reference>
<dbReference type="AlphaFoldDB" id="A0A3M7PRK8"/>
<feature type="compositionally biased region" description="Basic and acidic residues" evidence="1">
    <location>
        <begin position="150"/>
        <end position="168"/>
    </location>
</feature>
<evidence type="ECO:0000313" key="2">
    <source>
        <dbReference type="EMBL" id="RNA01663.1"/>
    </source>
</evidence>
<comment type="caution">
    <text evidence="2">The sequence shown here is derived from an EMBL/GenBank/DDBJ whole genome shotgun (WGS) entry which is preliminary data.</text>
</comment>
<dbReference type="Proteomes" id="UP000276133">
    <property type="component" value="Unassembled WGS sequence"/>
</dbReference>
<evidence type="ECO:0000313" key="3">
    <source>
        <dbReference type="Proteomes" id="UP000276133"/>
    </source>
</evidence>
<sequence>MELNAFLRSYRSTPHSSTKAAPADLLFMRPNHCRLPKYQPKVEPAVEMAEAQAHDADSKAKMKHYSDRRRNAKAHNFVEGNFVLLDKTKGKKIWSKKQHKYDIDPWVVTAIKGPMVTAMAQNGRELTRDASWFKRCTSKALIKSPLEVEPELHSGPEPEPRDERERRSVNPQISSDIDAVEAPSNDSLAPTATPRTHTSIASYAEAESRQSQTSSHETSRPAPPSPNHPFPQQQRKSSRIAKPVDRFEIKHAVRGEGLR</sequence>
<organism evidence="2 3">
    <name type="scientific">Brachionus plicatilis</name>
    <name type="common">Marine rotifer</name>
    <name type="synonym">Brachionus muelleri</name>
    <dbReference type="NCBI Taxonomy" id="10195"/>
    <lineage>
        <taxon>Eukaryota</taxon>
        <taxon>Metazoa</taxon>
        <taxon>Spiralia</taxon>
        <taxon>Gnathifera</taxon>
        <taxon>Rotifera</taxon>
        <taxon>Eurotatoria</taxon>
        <taxon>Monogononta</taxon>
        <taxon>Pseudotrocha</taxon>
        <taxon>Ploima</taxon>
        <taxon>Brachionidae</taxon>
        <taxon>Brachionus</taxon>
    </lineage>
</organism>
<keyword evidence="3" id="KW-1185">Reference proteome</keyword>
<protein>
    <submittedName>
        <fullName evidence="2">Retrovirus-related Pol poly from transposon</fullName>
    </submittedName>
</protein>
<dbReference type="PANTHER" id="PTHR37984:SF5">
    <property type="entry name" value="PROTEIN NYNRIN-LIKE"/>
    <property type="match status" value="1"/>
</dbReference>
<evidence type="ECO:0000256" key="1">
    <source>
        <dbReference type="SAM" id="MobiDB-lite"/>
    </source>
</evidence>
<gene>
    <name evidence="2" type="ORF">BpHYR1_045707</name>
</gene>
<dbReference type="OrthoDB" id="10068564at2759"/>
<dbReference type="PANTHER" id="PTHR37984">
    <property type="entry name" value="PROTEIN CBG26694"/>
    <property type="match status" value="1"/>
</dbReference>
<feature type="region of interest" description="Disordered" evidence="1">
    <location>
        <begin position="146"/>
        <end position="259"/>
    </location>
</feature>
<feature type="compositionally biased region" description="Polar residues" evidence="1">
    <location>
        <begin position="184"/>
        <end position="201"/>
    </location>
</feature>
<dbReference type="STRING" id="10195.A0A3M7PRK8"/>